<dbReference type="EMBL" id="JBCLYO010000023">
    <property type="protein sequence ID" value="KAL0079126.1"/>
    <property type="molecule type" value="Genomic_DNA"/>
</dbReference>
<feature type="region of interest" description="Disordered" evidence="1">
    <location>
        <begin position="148"/>
        <end position="169"/>
    </location>
</feature>
<protein>
    <submittedName>
        <fullName evidence="2">Uncharacterized protein</fullName>
    </submittedName>
</protein>
<evidence type="ECO:0000256" key="1">
    <source>
        <dbReference type="SAM" id="MobiDB-lite"/>
    </source>
</evidence>
<organism evidence="2 3">
    <name type="scientific">Phycomyces blakesleeanus</name>
    <dbReference type="NCBI Taxonomy" id="4837"/>
    <lineage>
        <taxon>Eukaryota</taxon>
        <taxon>Fungi</taxon>
        <taxon>Fungi incertae sedis</taxon>
        <taxon>Mucoromycota</taxon>
        <taxon>Mucoromycotina</taxon>
        <taxon>Mucoromycetes</taxon>
        <taxon>Mucorales</taxon>
        <taxon>Phycomycetaceae</taxon>
        <taxon>Phycomyces</taxon>
    </lineage>
</organism>
<name>A0ABR3AQ97_PHYBL</name>
<accession>A0ABR3AQ97</accession>
<comment type="caution">
    <text evidence="2">The sequence shown here is derived from an EMBL/GenBank/DDBJ whole genome shotgun (WGS) entry which is preliminary data.</text>
</comment>
<feature type="compositionally biased region" description="Polar residues" evidence="1">
    <location>
        <begin position="271"/>
        <end position="288"/>
    </location>
</feature>
<evidence type="ECO:0000313" key="3">
    <source>
        <dbReference type="Proteomes" id="UP001448207"/>
    </source>
</evidence>
<sequence>MVTRIRSLDRSTLLSIVSSLRYRVDTLDLEALHEAMLEDAEETLRRYDMLGLRHPRIQKPKKKDPISQNVIASTTLIPANIHSTSTAKNPSVVPPTSDAAVTIDTDNAINGSGGPTFGSTTDVGTGTGTGTGTGACVGASAGADTDIVTNPGNGAGTRSCTSGDNGTGTVNETGNVIETITISSIGTDTSANTDTDAYTGTGTGTGAGTDTGANIEKVNETKNDIVTISISVPSPGTRTRTRTGTDSVNDNIIDTDTGTGTGTTATTSATKNGSLTSTETAQKGKVTSVSKPKLIPMPLSFYGSSKNGNFHLSRSHTSNKNPSIRRSQRHVSAFGQKLPEMPQSEFGLPRNEYGEMMKERTTRGRKQIKL</sequence>
<gene>
    <name evidence="2" type="ORF">J3Q64DRAFT_1763879</name>
</gene>
<feature type="compositionally biased region" description="Low complexity" evidence="1">
    <location>
        <begin position="236"/>
        <end position="245"/>
    </location>
</feature>
<dbReference type="Proteomes" id="UP001448207">
    <property type="component" value="Unassembled WGS sequence"/>
</dbReference>
<proteinExistence type="predicted"/>
<evidence type="ECO:0000313" key="2">
    <source>
        <dbReference type="EMBL" id="KAL0079126.1"/>
    </source>
</evidence>
<feature type="region of interest" description="Disordered" evidence="1">
    <location>
        <begin position="231"/>
        <end position="288"/>
    </location>
</feature>
<feature type="compositionally biased region" description="Low complexity" evidence="1">
    <location>
        <begin position="254"/>
        <end position="270"/>
    </location>
</feature>
<feature type="non-terminal residue" evidence="2">
    <location>
        <position position="370"/>
    </location>
</feature>
<reference evidence="2 3" key="1">
    <citation type="submission" date="2024-04" db="EMBL/GenBank/DDBJ databases">
        <title>Symmetric and asymmetric DNA N6-adenine methylation regulates different biological responses in Mucorales.</title>
        <authorList>
            <consortium name="Lawrence Berkeley National Laboratory"/>
            <person name="Lax C."/>
            <person name="Mondo S.J."/>
            <person name="Osorio-Concepcion M."/>
            <person name="Muszewska A."/>
            <person name="Corrochano-Luque M."/>
            <person name="Gutierrez G."/>
            <person name="Riley R."/>
            <person name="Lipzen A."/>
            <person name="Guo J."/>
            <person name="Hundley H."/>
            <person name="Amirebrahimi M."/>
            <person name="Ng V."/>
            <person name="Lorenzo-Gutierrez D."/>
            <person name="Binder U."/>
            <person name="Yang J."/>
            <person name="Song Y."/>
            <person name="Canovas D."/>
            <person name="Navarro E."/>
            <person name="Freitag M."/>
            <person name="Gabaldon T."/>
            <person name="Grigoriev I.V."/>
            <person name="Corrochano L.M."/>
            <person name="Nicolas F.E."/>
            <person name="Garre V."/>
        </authorList>
    </citation>
    <scope>NUCLEOTIDE SEQUENCE [LARGE SCALE GENOMIC DNA]</scope>
    <source>
        <strain evidence="2 3">L51</strain>
    </source>
</reference>
<keyword evidence="3" id="KW-1185">Reference proteome</keyword>